<comment type="caution">
    <text evidence="2">The sequence shown here is derived from an EMBL/GenBank/DDBJ whole genome shotgun (WGS) entry which is preliminary data.</text>
</comment>
<name>A0A0A0CYG3_9PROT</name>
<protein>
    <recommendedName>
        <fullName evidence="1">DUF488 domain-containing protein</fullName>
    </recommendedName>
</protein>
<dbReference type="RefSeq" id="WP_034847501.1">
    <property type="nucleotide sequence ID" value="NZ_JANX01000691.1"/>
</dbReference>
<evidence type="ECO:0000259" key="1">
    <source>
        <dbReference type="Pfam" id="PF22751"/>
    </source>
</evidence>
<proteinExistence type="predicted"/>
<sequence>MTLTIVRLGSPRQPGEGTRIGTVRRLPRGVPKARYAADGWFDVWYPELSPSPELLAQGRAARTEAEWQAFARAFRAEMERPAPRRTLDLLAALSHGAAFSVGCYCEDEGRCHRSVLRALLQERGAAIRSA</sequence>
<reference evidence="2 3" key="1">
    <citation type="submission" date="2014-01" db="EMBL/GenBank/DDBJ databases">
        <title>Genome sequence determination for a cystic fibrosis isolate, Inquilinus limosus.</title>
        <authorList>
            <person name="Pino M."/>
            <person name="Di Conza J."/>
            <person name="Gutkind G."/>
        </authorList>
    </citation>
    <scope>NUCLEOTIDE SEQUENCE [LARGE SCALE GENOMIC DNA]</scope>
    <source>
        <strain evidence="2 3">MP06</strain>
    </source>
</reference>
<gene>
    <name evidence="2" type="ORF">P409_30910</name>
</gene>
<dbReference type="InterPro" id="IPR054495">
    <property type="entry name" value="DUF488-N3a"/>
</dbReference>
<accession>A0A0A0CYG3</accession>
<dbReference type="Proteomes" id="UP000029995">
    <property type="component" value="Unassembled WGS sequence"/>
</dbReference>
<dbReference type="AlphaFoldDB" id="A0A0A0CYG3"/>
<feature type="domain" description="DUF488" evidence="1">
    <location>
        <begin position="4"/>
        <end position="124"/>
    </location>
</feature>
<evidence type="ECO:0000313" key="2">
    <source>
        <dbReference type="EMBL" id="KGM30799.1"/>
    </source>
</evidence>
<evidence type="ECO:0000313" key="3">
    <source>
        <dbReference type="Proteomes" id="UP000029995"/>
    </source>
</evidence>
<dbReference type="OrthoDB" id="9790745at2"/>
<dbReference type="EMBL" id="JANX01000691">
    <property type="protein sequence ID" value="KGM30799.1"/>
    <property type="molecule type" value="Genomic_DNA"/>
</dbReference>
<dbReference type="Pfam" id="PF22751">
    <property type="entry name" value="DUF488-N3a"/>
    <property type="match status" value="1"/>
</dbReference>
<organism evidence="2 3">
    <name type="scientific">Inquilinus limosus MP06</name>
    <dbReference type="NCBI Taxonomy" id="1398085"/>
    <lineage>
        <taxon>Bacteria</taxon>
        <taxon>Pseudomonadati</taxon>
        <taxon>Pseudomonadota</taxon>
        <taxon>Alphaproteobacteria</taxon>
        <taxon>Rhodospirillales</taxon>
        <taxon>Rhodospirillaceae</taxon>
        <taxon>Inquilinus</taxon>
    </lineage>
</organism>